<evidence type="ECO:0000256" key="1">
    <source>
        <dbReference type="SAM" id="MobiDB-lite"/>
    </source>
</evidence>
<dbReference type="EMBL" id="CAWUPB010000246">
    <property type="protein sequence ID" value="CAK7324134.1"/>
    <property type="molecule type" value="Genomic_DNA"/>
</dbReference>
<dbReference type="Pfam" id="PF03140">
    <property type="entry name" value="DUF247"/>
    <property type="match status" value="1"/>
</dbReference>
<dbReference type="PANTHER" id="PTHR31549">
    <property type="entry name" value="PROTEIN, PUTATIVE (DUF247)-RELATED-RELATED"/>
    <property type="match status" value="1"/>
</dbReference>
<protein>
    <submittedName>
        <fullName evidence="2">Uncharacterized protein</fullName>
    </submittedName>
</protein>
<dbReference type="InterPro" id="IPR004158">
    <property type="entry name" value="DUF247_pln"/>
</dbReference>
<gene>
    <name evidence="2" type="ORF">DCAF_LOCUS1771</name>
</gene>
<proteinExistence type="predicted"/>
<accession>A0AAV1QTY7</accession>
<dbReference type="Proteomes" id="UP001314170">
    <property type="component" value="Unassembled WGS sequence"/>
</dbReference>
<evidence type="ECO:0000313" key="3">
    <source>
        <dbReference type="Proteomes" id="UP001314170"/>
    </source>
</evidence>
<reference evidence="2 3" key="1">
    <citation type="submission" date="2024-01" db="EMBL/GenBank/DDBJ databases">
        <authorList>
            <person name="Waweru B."/>
        </authorList>
    </citation>
    <scope>NUCLEOTIDE SEQUENCE [LARGE SCALE GENOMIC DNA]</scope>
</reference>
<feature type="compositionally biased region" description="Low complexity" evidence="1">
    <location>
        <begin position="9"/>
        <end position="21"/>
    </location>
</feature>
<feature type="region of interest" description="Disordered" evidence="1">
    <location>
        <begin position="1"/>
        <end position="25"/>
    </location>
</feature>
<keyword evidence="3" id="KW-1185">Reference proteome</keyword>
<evidence type="ECO:0000313" key="2">
    <source>
        <dbReference type="EMBL" id="CAK7324134.1"/>
    </source>
</evidence>
<comment type="caution">
    <text evidence="2">The sequence shown here is derived from an EMBL/GenBank/DDBJ whole genome shotgun (WGS) entry which is preliminary data.</text>
</comment>
<organism evidence="2 3">
    <name type="scientific">Dovyalis caffra</name>
    <dbReference type="NCBI Taxonomy" id="77055"/>
    <lineage>
        <taxon>Eukaryota</taxon>
        <taxon>Viridiplantae</taxon>
        <taxon>Streptophyta</taxon>
        <taxon>Embryophyta</taxon>
        <taxon>Tracheophyta</taxon>
        <taxon>Spermatophyta</taxon>
        <taxon>Magnoliopsida</taxon>
        <taxon>eudicotyledons</taxon>
        <taxon>Gunneridae</taxon>
        <taxon>Pentapetalae</taxon>
        <taxon>rosids</taxon>
        <taxon>fabids</taxon>
        <taxon>Malpighiales</taxon>
        <taxon>Salicaceae</taxon>
        <taxon>Flacourtieae</taxon>
        <taxon>Dovyalis</taxon>
    </lineage>
</organism>
<sequence length="409" mass="46529">MSVALNIQGPSRSPSHSPSGSTVDQWLHSRRTESRELDKVSDQLMGPMIPRVPSEFREMEENTDCYEPRIFLKDERVIALEMCGKVKELIGYARGCYAEELKRSLEKQKLRNEEVGLVTRDLFLLENQLPFQGKLKDFLERIRALPLQRESCREKISKYFFKLSRVLSFKSPRSDDISYNDANHLLELFYNKFIMINPKTSHDQRGIKWYRGTSLDRYHSVKELKNVGIHFKPSNASILTDVKFKQTFFGGGLHVPPLSIEDSTKPLLLNLAAYEACSGESSGLLTSSICFMRSLIDQPEDVKELRSQGILRTTIGSGDEIAKLFKEMTTNLVPHPSSFIDVKTAIESHFRNTLKRWIIYYRAPISTAVVKYSFIFGFAASAIQAYLAETHKKSGSGICSCPNATQIHP</sequence>
<dbReference type="AlphaFoldDB" id="A0AAV1QTY7"/>
<dbReference type="PANTHER" id="PTHR31549:SF149">
    <property type="entry name" value="ISOPRENOID SYNTHASE DOMAIN-CONTAINING PROTEIN"/>
    <property type="match status" value="1"/>
</dbReference>
<name>A0AAV1QTY7_9ROSI</name>